<feature type="active site" evidence="2">
    <location>
        <position position="270"/>
    </location>
</feature>
<evidence type="ECO:0000313" key="5">
    <source>
        <dbReference type="EMBL" id="TNV86234.1"/>
    </source>
</evidence>
<sequence length="341" mass="38280">MQKSSLFLALSVSLVTLGFAQHTPELYPSFLKDTPSLQYGGRGNYHFNTTSVNNRPIVGVLTQPLTGDFEKDPRFKGKTSYIMKSYIDHLESAGARTVPLIFDANLEEQLSKIDSLNGVFYCGGGAGGKYDTFGKAVYNKAKKLNDQGEYLPVWGTCLGFENLAMFASDDEETVLIGGLEADDENYVLHFLKEPSATRIFAPLGDDADIFKEKAIAYNHHSYGVSPNRFMSDRGLAEMFTPIAISYDNKGTAFVAAMESTKYPFFGVQFHPEKAQAIYYPNTKIDHSEDSLYYNRYFADFFINQCRMNDHKFNGYTNEANAVTENWEIVNTDGYYGAVYVF</sequence>
<evidence type="ECO:0000256" key="3">
    <source>
        <dbReference type="SAM" id="SignalP"/>
    </source>
</evidence>
<name>A0A8J8P5B6_HALGN</name>
<evidence type="ECO:0000256" key="1">
    <source>
        <dbReference type="PIRSR" id="PIRSR615527-1"/>
    </source>
</evidence>
<dbReference type="PANTHER" id="PTHR11315">
    <property type="entry name" value="PROTEASE FAMILY C26 GAMMA-GLUTAMYL HYDROLASE"/>
    <property type="match status" value="1"/>
</dbReference>
<gene>
    <name evidence="5" type="ORF">FGO68_gene7623</name>
</gene>
<dbReference type="PROSITE" id="PS51273">
    <property type="entry name" value="GATASE_TYPE_1"/>
    <property type="match status" value="1"/>
</dbReference>
<dbReference type="GO" id="GO:0046900">
    <property type="term" value="P:tetrahydrofolylpolyglutamate metabolic process"/>
    <property type="evidence" value="ECO:0007669"/>
    <property type="project" value="TreeGrafter"/>
</dbReference>
<keyword evidence="3" id="KW-0732">Signal</keyword>
<comment type="catalytic activity">
    <reaction evidence="2">
        <text>(6S)-5,6,7,8-tetrahydrofolyl-(gamma-L-Glu)(n) + (n-1) H2O = (6S)-5,6,7,8-tetrahydrofolate + (n-1) L-glutamate</text>
        <dbReference type="Rhea" id="RHEA:56784"/>
        <dbReference type="Rhea" id="RHEA-COMP:14738"/>
        <dbReference type="ChEBI" id="CHEBI:15377"/>
        <dbReference type="ChEBI" id="CHEBI:29985"/>
        <dbReference type="ChEBI" id="CHEBI:57453"/>
        <dbReference type="ChEBI" id="CHEBI:141005"/>
        <dbReference type="EC" id="3.4.19.9"/>
    </reaction>
</comment>
<protein>
    <recommendedName>
        <fullName evidence="2">folate gamma-glutamyl hydrolase</fullName>
        <ecNumber evidence="2">3.4.19.9</ecNumber>
    </recommendedName>
</protein>
<accession>A0A8J8P5B6</accession>
<keyword evidence="6" id="KW-1185">Reference proteome</keyword>
<evidence type="ECO:0000313" key="6">
    <source>
        <dbReference type="Proteomes" id="UP000785679"/>
    </source>
</evidence>
<feature type="domain" description="Glutamine amidotransferase" evidence="4">
    <location>
        <begin position="85"/>
        <end position="274"/>
    </location>
</feature>
<feature type="active site" description="Proton donor" evidence="1">
    <location>
        <position position="270"/>
    </location>
</feature>
<evidence type="ECO:0000259" key="4">
    <source>
        <dbReference type="Pfam" id="PF00117"/>
    </source>
</evidence>
<feature type="chain" id="PRO_5035189620" description="folate gamma-glutamyl hydrolase" evidence="3">
    <location>
        <begin position="21"/>
        <end position="341"/>
    </location>
</feature>
<feature type="signal peptide" evidence="3">
    <location>
        <begin position="1"/>
        <end position="20"/>
    </location>
</feature>
<organism evidence="5 6">
    <name type="scientific">Halteria grandinella</name>
    <dbReference type="NCBI Taxonomy" id="5974"/>
    <lineage>
        <taxon>Eukaryota</taxon>
        <taxon>Sar</taxon>
        <taxon>Alveolata</taxon>
        <taxon>Ciliophora</taxon>
        <taxon>Intramacronucleata</taxon>
        <taxon>Spirotrichea</taxon>
        <taxon>Stichotrichia</taxon>
        <taxon>Sporadotrichida</taxon>
        <taxon>Halteriidae</taxon>
        <taxon>Halteria</taxon>
    </lineage>
</organism>
<evidence type="ECO:0000256" key="2">
    <source>
        <dbReference type="PROSITE-ProRule" id="PRU00607"/>
    </source>
</evidence>
<comment type="caution">
    <text evidence="5">The sequence shown here is derived from an EMBL/GenBank/DDBJ whole genome shotgun (WGS) entry which is preliminary data.</text>
</comment>
<dbReference type="EC" id="3.4.19.9" evidence="2"/>
<dbReference type="SUPFAM" id="SSF52317">
    <property type="entry name" value="Class I glutamine amidotransferase-like"/>
    <property type="match status" value="1"/>
</dbReference>
<reference evidence="5" key="1">
    <citation type="submission" date="2019-06" db="EMBL/GenBank/DDBJ databases">
        <authorList>
            <person name="Zheng W."/>
        </authorList>
    </citation>
    <scope>NUCLEOTIDE SEQUENCE</scope>
    <source>
        <strain evidence="5">QDHG01</strain>
    </source>
</reference>
<dbReference type="InterPro" id="IPR017926">
    <property type="entry name" value="GATASE"/>
</dbReference>
<dbReference type="PANTHER" id="PTHR11315:SF0">
    <property type="entry name" value="FOLATE GAMMA-GLUTAMYL HYDROLASE"/>
    <property type="match status" value="1"/>
</dbReference>
<dbReference type="Pfam" id="PF00117">
    <property type="entry name" value="GATase"/>
    <property type="match status" value="1"/>
</dbReference>
<feature type="active site" description="Nucleophile" evidence="1 2">
    <location>
        <position position="157"/>
    </location>
</feature>
<keyword evidence="2" id="KW-0378">Hydrolase</keyword>
<dbReference type="Proteomes" id="UP000785679">
    <property type="component" value="Unassembled WGS sequence"/>
</dbReference>
<dbReference type="OrthoDB" id="64220at2759"/>
<dbReference type="EMBL" id="RRYP01001220">
    <property type="protein sequence ID" value="TNV86234.1"/>
    <property type="molecule type" value="Genomic_DNA"/>
</dbReference>
<dbReference type="AlphaFoldDB" id="A0A8J8P5B6"/>
<dbReference type="InterPro" id="IPR015527">
    <property type="entry name" value="Pept_C26_g-glut_hydrolase"/>
</dbReference>
<dbReference type="Gene3D" id="3.40.50.880">
    <property type="match status" value="1"/>
</dbReference>
<dbReference type="GO" id="GO:0034722">
    <property type="term" value="F:gamma-glutamyl-peptidase activity"/>
    <property type="evidence" value="ECO:0007669"/>
    <property type="project" value="UniProtKB-UniRule"/>
</dbReference>
<dbReference type="GO" id="GO:0005773">
    <property type="term" value="C:vacuole"/>
    <property type="evidence" value="ECO:0007669"/>
    <property type="project" value="TreeGrafter"/>
</dbReference>
<dbReference type="InterPro" id="IPR029062">
    <property type="entry name" value="Class_I_gatase-like"/>
</dbReference>
<proteinExistence type="predicted"/>
<dbReference type="PROSITE" id="PS51275">
    <property type="entry name" value="PEPTIDASE_C26_GGH"/>
    <property type="match status" value="1"/>
</dbReference>